<sequence length="120" mass="13544">MSLEEGVTLPKDRVPYSAIVDRPPLVLPDGARMIVWTIVNVEEWDIERAMPRAVLTPPMGQPLIPDLPNWAWHEYGMRVGFWRLLDCLKRFNIAVTLAINGSVCTTYPRIASAALEAGWE</sequence>
<dbReference type="AlphaFoldDB" id="A0A382YKF8"/>
<gene>
    <name evidence="1" type="ORF">METZ01_LOCUS436313</name>
</gene>
<accession>A0A382YKF8</accession>
<dbReference type="SUPFAM" id="SSF88713">
    <property type="entry name" value="Glycoside hydrolase/deacetylase"/>
    <property type="match status" value="1"/>
</dbReference>
<dbReference type="InterPro" id="IPR011330">
    <property type="entry name" value="Glyco_hydro/deAcase_b/a-brl"/>
</dbReference>
<evidence type="ECO:0008006" key="2">
    <source>
        <dbReference type="Google" id="ProtNLM"/>
    </source>
</evidence>
<proteinExistence type="predicted"/>
<feature type="non-terminal residue" evidence="1">
    <location>
        <position position="120"/>
    </location>
</feature>
<name>A0A382YKF8_9ZZZZ</name>
<dbReference type="Gene3D" id="3.20.20.370">
    <property type="entry name" value="Glycoside hydrolase/deacetylase"/>
    <property type="match status" value="1"/>
</dbReference>
<reference evidence="1" key="1">
    <citation type="submission" date="2018-05" db="EMBL/GenBank/DDBJ databases">
        <authorList>
            <person name="Lanie J.A."/>
            <person name="Ng W.-L."/>
            <person name="Kazmierczak K.M."/>
            <person name="Andrzejewski T.M."/>
            <person name="Davidsen T.M."/>
            <person name="Wayne K.J."/>
            <person name="Tettelin H."/>
            <person name="Glass J.I."/>
            <person name="Rusch D."/>
            <person name="Podicherti R."/>
            <person name="Tsui H.-C.T."/>
            <person name="Winkler M.E."/>
        </authorList>
    </citation>
    <scope>NUCLEOTIDE SEQUENCE</scope>
</reference>
<dbReference type="GO" id="GO:0005975">
    <property type="term" value="P:carbohydrate metabolic process"/>
    <property type="evidence" value="ECO:0007669"/>
    <property type="project" value="InterPro"/>
</dbReference>
<evidence type="ECO:0000313" key="1">
    <source>
        <dbReference type="EMBL" id="SVD83459.1"/>
    </source>
</evidence>
<protein>
    <recommendedName>
        <fullName evidence="2">Polysaccharide deacetylase</fullName>
    </recommendedName>
</protein>
<organism evidence="1">
    <name type="scientific">marine metagenome</name>
    <dbReference type="NCBI Taxonomy" id="408172"/>
    <lineage>
        <taxon>unclassified sequences</taxon>
        <taxon>metagenomes</taxon>
        <taxon>ecological metagenomes</taxon>
    </lineage>
</organism>
<dbReference type="EMBL" id="UINC01176368">
    <property type="protein sequence ID" value="SVD83459.1"/>
    <property type="molecule type" value="Genomic_DNA"/>
</dbReference>